<proteinExistence type="predicted"/>
<reference evidence="9 10" key="1">
    <citation type="submission" date="2020-07" db="EMBL/GenBank/DDBJ databases">
        <title>Thermoactinomyces phylogeny.</title>
        <authorList>
            <person name="Dunlap C."/>
        </authorList>
    </citation>
    <scope>NUCLEOTIDE SEQUENCE [LARGE SCALE GENOMIC DNA]</scope>
    <source>
        <strain evidence="9 10">AMNI-1</strain>
    </source>
</reference>
<dbReference type="InterPro" id="IPR013012">
    <property type="entry name" value="PTS_EIIB_3"/>
</dbReference>
<dbReference type="SUPFAM" id="SSF52794">
    <property type="entry name" value="PTS system IIB component-like"/>
    <property type="match status" value="1"/>
</dbReference>
<evidence type="ECO:0000256" key="2">
    <source>
        <dbReference type="ARBA" id="ARBA00022553"/>
    </source>
</evidence>
<dbReference type="AlphaFoldDB" id="A0A7W1XR92"/>
<evidence type="ECO:0000256" key="7">
    <source>
        <dbReference type="PROSITE-ProRule" id="PRU00423"/>
    </source>
</evidence>
<evidence type="ECO:0000256" key="1">
    <source>
        <dbReference type="ARBA" id="ARBA00022448"/>
    </source>
</evidence>
<keyword evidence="1" id="KW-0813">Transport</keyword>
<keyword evidence="6" id="KW-0418">Kinase</keyword>
<evidence type="ECO:0000256" key="6">
    <source>
        <dbReference type="ARBA" id="ARBA00022777"/>
    </source>
</evidence>
<dbReference type="GO" id="GO:0009401">
    <property type="term" value="P:phosphoenolpyruvate-dependent sugar phosphotransferase system"/>
    <property type="evidence" value="ECO:0007669"/>
    <property type="project" value="UniProtKB-KW"/>
</dbReference>
<evidence type="ECO:0000313" key="10">
    <source>
        <dbReference type="Proteomes" id="UP000538292"/>
    </source>
</evidence>
<dbReference type="EMBL" id="JACEOL010000013">
    <property type="protein sequence ID" value="MBA4601585.1"/>
    <property type="molecule type" value="Genomic_DNA"/>
</dbReference>
<dbReference type="InterPro" id="IPR051819">
    <property type="entry name" value="PTS_sugar-specific_EIIB"/>
</dbReference>
<dbReference type="InterPro" id="IPR003501">
    <property type="entry name" value="PTS_EIIB_2/3"/>
</dbReference>
<dbReference type="PANTHER" id="PTHR34581">
    <property type="entry name" value="PTS SYSTEM N,N'-DIACETYLCHITOBIOSE-SPECIFIC EIIB COMPONENT"/>
    <property type="match status" value="1"/>
</dbReference>
<dbReference type="Gene3D" id="3.40.50.2300">
    <property type="match status" value="1"/>
</dbReference>
<keyword evidence="5" id="KW-0598">Phosphotransferase system</keyword>
<evidence type="ECO:0000256" key="3">
    <source>
        <dbReference type="ARBA" id="ARBA00022597"/>
    </source>
</evidence>
<evidence type="ECO:0000256" key="5">
    <source>
        <dbReference type="ARBA" id="ARBA00022683"/>
    </source>
</evidence>
<name>A0A7W1XR92_9BACL</name>
<dbReference type="RefSeq" id="WP_181738227.1">
    <property type="nucleotide sequence ID" value="NZ_JACEOL010000013.1"/>
</dbReference>
<keyword evidence="2" id="KW-0597">Phosphoprotein</keyword>
<comment type="caution">
    <text evidence="9">The sequence shown here is derived from an EMBL/GenBank/DDBJ whole genome shotgun (WGS) entry which is preliminary data.</text>
</comment>
<dbReference type="InterPro" id="IPR036095">
    <property type="entry name" value="PTS_EIIB-like_sf"/>
</dbReference>
<feature type="domain" description="PTS EIIB type-3" evidence="8">
    <location>
        <begin position="1"/>
        <end position="51"/>
    </location>
</feature>
<dbReference type="GO" id="GO:0016301">
    <property type="term" value="F:kinase activity"/>
    <property type="evidence" value="ECO:0007669"/>
    <property type="project" value="UniProtKB-KW"/>
</dbReference>
<dbReference type="GO" id="GO:0008982">
    <property type="term" value="F:protein-N(PI)-phosphohistidine-sugar phosphotransferase activity"/>
    <property type="evidence" value="ECO:0007669"/>
    <property type="project" value="InterPro"/>
</dbReference>
<gene>
    <name evidence="9" type="ORF">H2C83_04465</name>
</gene>
<keyword evidence="10" id="KW-1185">Reference proteome</keyword>
<keyword evidence="4" id="KW-0808">Transferase</keyword>
<dbReference type="Pfam" id="PF02302">
    <property type="entry name" value="PTS_IIB"/>
    <property type="match status" value="1"/>
</dbReference>
<keyword evidence="3" id="KW-0762">Sugar transport</keyword>
<protein>
    <recommendedName>
        <fullName evidence="8">PTS EIIB type-3 domain-containing protein</fullName>
    </recommendedName>
</protein>
<dbReference type="Proteomes" id="UP000538292">
    <property type="component" value="Unassembled WGS sequence"/>
</dbReference>
<dbReference type="PROSITE" id="PS51100">
    <property type="entry name" value="PTS_EIIB_TYPE_3"/>
    <property type="match status" value="1"/>
</dbReference>
<dbReference type="PANTHER" id="PTHR34581:SF2">
    <property type="entry name" value="PTS SYSTEM N,N'-DIACETYLCHITOBIOSE-SPECIFIC EIIB COMPONENT"/>
    <property type="match status" value="1"/>
</dbReference>
<feature type="modified residue" description="Phosphocysteine; by EIIA" evidence="7">
    <location>
        <position position="8"/>
    </location>
</feature>
<organism evidence="9 10">
    <name type="scientific">Thermoactinomyces mirandus</name>
    <dbReference type="NCBI Taxonomy" id="2756294"/>
    <lineage>
        <taxon>Bacteria</taxon>
        <taxon>Bacillati</taxon>
        <taxon>Bacillota</taxon>
        <taxon>Bacilli</taxon>
        <taxon>Bacillales</taxon>
        <taxon>Thermoactinomycetaceae</taxon>
        <taxon>Thermoactinomyces</taxon>
    </lineage>
</organism>
<evidence type="ECO:0000313" key="9">
    <source>
        <dbReference type="EMBL" id="MBA4601585.1"/>
    </source>
</evidence>
<accession>A0A7W1XR92</accession>
<sequence>MKKVLIICAGGMSSSLMAKKTTDFLKAKGNDIVVDATSANEAFLYLKNKGG</sequence>
<evidence type="ECO:0000259" key="8">
    <source>
        <dbReference type="PROSITE" id="PS51100"/>
    </source>
</evidence>
<evidence type="ECO:0000256" key="4">
    <source>
        <dbReference type="ARBA" id="ARBA00022679"/>
    </source>
</evidence>